<proteinExistence type="predicted"/>
<evidence type="ECO:0000313" key="1">
    <source>
        <dbReference type="EMBL" id="MBW92266.1"/>
    </source>
</evidence>
<dbReference type="AlphaFoldDB" id="A0A2P2JFK7"/>
<sequence>MECKIGNTGSQSLAEIQFSFFSEFDVCSKMLNELAASEFMVFSFY</sequence>
<name>A0A2P2JFK7_RHIMU</name>
<reference evidence="1" key="1">
    <citation type="submission" date="2018-02" db="EMBL/GenBank/DDBJ databases">
        <title>Rhizophora mucronata_Transcriptome.</title>
        <authorList>
            <person name="Meera S.P."/>
            <person name="Sreeshan A."/>
            <person name="Augustine A."/>
        </authorList>
    </citation>
    <scope>NUCLEOTIDE SEQUENCE</scope>
    <source>
        <tissue evidence="1">Leaf</tissue>
    </source>
</reference>
<protein>
    <submittedName>
        <fullName evidence="1">Uncharacterized protein</fullName>
    </submittedName>
</protein>
<accession>A0A2P2JFK7</accession>
<dbReference type="EMBL" id="GGEC01011783">
    <property type="protein sequence ID" value="MBW92266.1"/>
    <property type="molecule type" value="Transcribed_RNA"/>
</dbReference>
<organism evidence="1">
    <name type="scientific">Rhizophora mucronata</name>
    <name type="common">Asiatic mangrove</name>
    <dbReference type="NCBI Taxonomy" id="61149"/>
    <lineage>
        <taxon>Eukaryota</taxon>
        <taxon>Viridiplantae</taxon>
        <taxon>Streptophyta</taxon>
        <taxon>Embryophyta</taxon>
        <taxon>Tracheophyta</taxon>
        <taxon>Spermatophyta</taxon>
        <taxon>Magnoliopsida</taxon>
        <taxon>eudicotyledons</taxon>
        <taxon>Gunneridae</taxon>
        <taxon>Pentapetalae</taxon>
        <taxon>rosids</taxon>
        <taxon>fabids</taxon>
        <taxon>Malpighiales</taxon>
        <taxon>Rhizophoraceae</taxon>
        <taxon>Rhizophora</taxon>
    </lineage>
</organism>